<dbReference type="Proteomes" id="UP001454036">
    <property type="component" value="Unassembled WGS sequence"/>
</dbReference>
<evidence type="ECO:0000313" key="2">
    <source>
        <dbReference type="Proteomes" id="UP001454036"/>
    </source>
</evidence>
<dbReference type="AlphaFoldDB" id="A0AAV3RVB7"/>
<proteinExistence type="predicted"/>
<accession>A0AAV3RVB7</accession>
<keyword evidence="2" id="KW-1185">Reference proteome</keyword>
<sequence>MHCDERYEHRDHKIYTVKVQGQVHYFLGDLLPQDNSKKMAGLQFYFSDPEHQVSNQMTALPRLDETVVKGLVLVMEQNSYSSFLKQASMLENIDDYHIIIKSDHGLDQRLYNKPISAEVAGIWTEDEYYDNNNVVLWDIRVYTKAGHSHKVQYY</sequence>
<gene>
    <name evidence="1" type="ORF">LIER_31863</name>
</gene>
<protein>
    <submittedName>
        <fullName evidence="1">Uncharacterized protein</fullName>
    </submittedName>
</protein>
<reference evidence="1 2" key="1">
    <citation type="submission" date="2024-01" db="EMBL/GenBank/DDBJ databases">
        <title>The complete chloroplast genome sequence of Lithospermum erythrorhizon: insights into the phylogenetic relationship among Boraginaceae species and the maternal lineages of purple gromwells.</title>
        <authorList>
            <person name="Okada T."/>
            <person name="Watanabe K."/>
        </authorList>
    </citation>
    <scope>NUCLEOTIDE SEQUENCE [LARGE SCALE GENOMIC DNA]</scope>
</reference>
<organism evidence="1 2">
    <name type="scientific">Lithospermum erythrorhizon</name>
    <name type="common">Purple gromwell</name>
    <name type="synonym">Lithospermum officinale var. erythrorhizon</name>
    <dbReference type="NCBI Taxonomy" id="34254"/>
    <lineage>
        <taxon>Eukaryota</taxon>
        <taxon>Viridiplantae</taxon>
        <taxon>Streptophyta</taxon>
        <taxon>Embryophyta</taxon>
        <taxon>Tracheophyta</taxon>
        <taxon>Spermatophyta</taxon>
        <taxon>Magnoliopsida</taxon>
        <taxon>eudicotyledons</taxon>
        <taxon>Gunneridae</taxon>
        <taxon>Pentapetalae</taxon>
        <taxon>asterids</taxon>
        <taxon>lamiids</taxon>
        <taxon>Boraginales</taxon>
        <taxon>Boraginaceae</taxon>
        <taxon>Boraginoideae</taxon>
        <taxon>Lithospermeae</taxon>
        <taxon>Lithospermum</taxon>
    </lineage>
</organism>
<dbReference type="EMBL" id="BAABME010011994">
    <property type="protein sequence ID" value="GAA0184575.1"/>
    <property type="molecule type" value="Genomic_DNA"/>
</dbReference>
<name>A0AAV3RVB7_LITER</name>
<evidence type="ECO:0000313" key="1">
    <source>
        <dbReference type="EMBL" id="GAA0184575.1"/>
    </source>
</evidence>
<comment type="caution">
    <text evidence="1">The sequence shown here is derived from an EMBL/GenBank/DDBJ whole genome shotgun (WGS) entry which is preliminary data.</text>
</comment>